<dbReference type="Proteomes" id="UP000284998">
    <property type="component" value="Unassembled WGS sequence"/>
</dbReference>
<evidence type="ECO:0000313" key="2">
    <source>
        <dbReference type="Proteomes" id="UP000284998"/>
    </source>
</evidence>
<proteinExistence type="predicted"/>
<reference evidence="1 2" key="1">
    <citation type="submission" date="2018-08" db="EMBL/GenBank/DDBJ databases">
        <title>A genome reference for cultivated species of the human gut microbiota.</title>
        <authorList>
            <person name="Zou Y."/>
            <person name="Xue W."/>
            <person name="Luo G."/>
        </authorList>
    </citation>
    <scope>NUCLEOTIDE SEQUENCE [LARGE SCALE GENOMIC DNA]</scope>
    <source>
        <strain evidence="1 2">AM17-44</strain>
    </source>
</reference>
<sequence length="69" mass="7937">MYFYEKNQKNIAFLGKDKWGNEILANSKNGLAHGLSTKCGKFYKLVLGTMRASFTSQFGKRRKGCFLFF</sequence>
<name>A0A414WTT5_9BACT</name>
<accession>A0A414WTT5</accession>
<gene>
    <name evidence="1" type="ORF">DW204_12260</name>
</gene>
<comment type="caution">
    <text evidence="1">The sequence shown here is derived from an EMBL/GenBank/DDBJ whole genome shotgun (WGS) entry which is preliminary data.</text>
</comment>
<protein>
    <submittedName>
        <fullName evidence="1">Uncharacterized protein</fullName>
    </submittedName>
</protein>
<evidence type="ECO:0000313" key="1">
    <source>
        <dbReference type="EMBL" id="RHH41536.1"/>
    </source>
</evidence>
<dbReference type="EMBL" id="QRJS01000036">
    <property type="protein sequence ID" value="RHH41536.1"/>
    <property type="molecule type" value="Genomic_DNA"/>
</dbReference>
<organism evidence="1 2">
    <name type="scientific">Phocaeicola plebeius</name>
    <dbReference type="NCBI Taxonomy" id="310297"/>
    <lineage>
        <taxon>Bacteria</taxon>
        <taxon>Pseudomonadati</taxon>
        <taxon>Bacteroidota</taxon>
        <taxon>Bacteroidia</taxon>
        <taxon>Bacteroidales</taxon>
        <taxon>Bacteroidaceae</taxon>
        <taxon>Phocaeicola</taxon>
    </lineage>
</organism>
<dbReference type="AlphaFoldDB" id="A0A414WTT5"/>